<evidence type="ECO:0000256" key="2">
    <source>
        <dbReference type="ARBA" id="ARBA00022801"/>
    </source>
</evidence>
<dbReference type="Gene3D" id="2.40.10.120">
    <property type="match status" value="1"/>
</dbReference>
<comment type="caution">
    <text evidence="5">The sequence shown here is derived from an EMBL/GenBank/DDBJ whole genome shotgun (WGS) entry which is preliminary data.</text>
</comment>
<feature type="chain" id="PRO_5038407392" evidence="3">
    <location>
        <begin position="19"/>
        <end position="336"/>
    </location>
</feature>
<evidence type="ECO:0000259" key="4">
    <source>
        <dbReference type="PROSITE" id="PS50106"/>
    </source>
</evidence>
<feature type="domain" description="PDZ" evidence="4">
    <location>
        <begin position="240"/>
        <end position="327"/>
    </location>
</feature>
<dbReference type="InterPro" id="IPR036034">
    <property type="entry name" value="PDZ_sf"/>
</dbReference>
<dbReference type="GO" id="GO:0004252">
    <property type="term" value="F:serine-type endopeptidase activity"/>
    <property type="evidence" value="ECO:0007669"/>
    <property type="project" value="InterPro"/>
</dbReference>
<proteinExistence type="predicted"/>
<keyword evidence="2" id="KW-0378">Hydrolase</keyword>
<feature type="signal peptide" evidence="3">
    <location>
        <begin position="1"/>
        <end position="18"/>
    </location>
</feature>
<evidence type="ECO:0000256" key="1">
    <source>
        <dbReference type="ARBA" id="ARBA00022670"/>
    </source>
</evidence>
<reference evidence="5" key="2">
    <citation type="journal article" date="2021" name="PeerJ">
        <title>Extensive microbial diversity within the chicken gut microbiome revealed by metagenomics and culture.</title>
        <authorList>
            <person name="Gilroy R."/>
            <person name="Ravi A."/>
            <person name="Getino M."/>
            <person name="Pursley I."/>
            <person name="Horton D.L."/>
            <person name="Alikhan N.F."/>
            <person name="Baker D."/>
            <person name="Gharbi K."/>
            <person name="Hall N."/>
            <person name="Watson M."/>
            <person name="Adriaenssens E.M."/>
            <person name="Foster-Nyarko E."/>
            <person name="Jarju S."/>
            <person name="Secka A."/>
            <person name="Antonio M."/>
            <person name="Oren A."/>
            <person name="Chaudhuri R.R."/>
            <person name="La Ragione R."/>
            <person name="Hildebrand F."/>
            <person name="Pallen M.J."/>
        </authorList>
    </citation>
    <scope>NUCLEOTIDE SEQUENCE</scope>
    <source>
        <strain evidence="5">CHK186-9395</strain>
    </source>
</reference>
<evidence type="ECO:0000313" key="6">
    <source>
        <dbReference type="Proteomes" id="UP000886861"/>
    </source>
</evidence>
<dbReference type="AlphaFoldDB" id="A0A9D1NE38"/>
<gene>
    <name evidence="5" type="ORF">IAA62_02660</name>
</gene>
<dbReference type="InterPro" id="IPR001478">
    <property type="entry name" value="PDZ"/>
</dbReference>
<dbReference type="PANTHER" id="PTHR43343">
    <property type="entry name" value="PEPTIDASE S12"/>
    <property type="match status" value="1"/>
</dbReference>
<dbReference type="Pfam" id="PF13180">
    <property type="entry name" value="PDZ_2"/>
    <property type="match status" value="1"/>
</dbReference>
<reference evidence="5" key="1">
    <citation type="submission" date="2020-10" db="EMBL/GenBank/DDBJ databases">
        <authorList>
            <person name="Gilroy R."/>
        </authorList>
    </citation>
    <scope>NUCLEOTIDE SEQUENCE</scope>
    <source>
        <strain evidence="5">CHK186-9395</strain>
    </source>
</reference>
<dbReference type="SUPFAM" id="SSF50156">
    <property type="entry name" value="PDZ domain-like"/>
    <property type="match status" value="1"/>
</dbReference>
<evidence type="ECO:0000313" key="5">
    <source>
        <dbReference type="EMBL" id="HIV01438.1"/>
    </source>
</evidence>
<dbReference type="InterPro" id="IPR051201">
    <property type="entry name" value="Chloro_Bact_Ser_Proteases"/>
</dbReference>
<protein>
    <submittedName>
        <fullName evidence="5">Trypsin-like peptidase domain-containing protein</fullName>
    </submittedName>
</protein>
<dbReference type="SMART" id="SM00228">
    <property type="entry name" value="PDZ"/>
    <property type="match status" value="1"/>
</dbReference>
<dbReference type="Gene3D" id="2.30.42.10">
    <property type="match status" value="1"/>
</dbReference>
<dbReference type="GO" id="GO:0006508">
    <property type="term" value="P:proteolysis"/>
    <property type="evidence" value="ECO:0007669"/>
    <property type="project" value="UniProtKB-KW"/>
</dbReference>
<evidence type="ECO:0000256" key="3">
    <source>
        <dbReference type="SAM" id="SignalP"/>
    </source>
</evidence>
<dbReference type="EMBL" id="DVOJ01000009">
    <property type="protein sequence ID" value="HIV01438.1"/>
    <property type="molecule type" value="Genomic_DNA"/>
</dbReference>
<dbReference type="PRINTS" id="PR00834">
    <property type="entry name" value="PROTEASES2C"/>
</dbReference>
<dbReference type="Pfam" id="PF13365">
    <property type="entry name" value="Trypsin_2"/>
    <property type="match status" value="1"/>
</dbReference>
<accession>A0A9D1NE38</accession>
<dbReference type="PROSITE" id="PS50106">
    <property type="entry name" value="PDZ"/>
    <property type="match status" value="1"/>
</dbReference>
<dbReference type="PANTHER" id="PTHR43343:SF3">
    <property type="entry name" value="PROTEASE DO-LIKE 8, CHLOROPLASTIC"/>
    <property type="match status" value="1"/>
</dbReference>
<keyword evidence="1" id="KW-0645">Protease</keyword>
<dbReference type="Proteomes" id="UP000886861">
    <property type="component" value="Unassembled WGS sequence"/>
</dbReference>
<dbReference type="SUPFAM" id="SSF50494">
    <property type="entry name" value="Trypsin-like serine proteases"/>
    <property type="match status" value="1"/>
</dbReference>
<organism evidence="5 6">
    <name type="scientific">Candidatus Caccopulliclostridium gallistercoris</name>
    <dbReference type="NCBI Taxonomy" id="2840719"/>
    <lineage>
        <taxon>Bacteria</taxon>
        <taxon>Bacillati</taxon>
        <taxon>Bacillota</taxon>
        <taxon>Clostridia</taxon>
        <taxon>Candidatus Caccopulliclostridium</taxon>
    </lineage>
</organism>
<keyword evidence="3" id="KW-0732">Signal</keyword>
<dbReference type="InterPro" id="IPR001940">
    <property type="entry name" value="Peptidase_S1C"/>
</dbReference>
<dbReference type="InterPro" id="IPR009003">
    <property type="entry name" value="Peptidase_S1_PA"/>
</dbReference>
<name>A0A9D1NE38_9FIRM</name>
<sequence length="336" mass="35724">MKAVFLVLLMVFSLNLSGCTLSSNIDTSQDMTPRLISVSDDLQTSEMVEEVKSAVVGISATVDGGYSVGSGVAIASGGYILTNHHVIEGARSVKVYLSNNVESYAKVLYSDSALDLAILKADVNMPYLDTEPSTNLKVGEDVVAIGTPLTLQFKHTVTKGIVSALNRTLEISNLGGTSTLMQDLIQHDASINPGNSGGPLINSAGKVVGINTLKATDAEGIAFAIPIEVATSLSSKVIQNVNYTAPKLGIFAYDVNIARFALKTKAQNGLYIEDVQKDSALYNAGVKNGDVILSINNLDMNTSIDLRKLLYSLNAGDEIEIKILRDDETHIINAKV</sequence>